<dbReference type="Proteomes" id="UP000234181">
    <property type="component" value="Unassembled WGS sequence"/>
</dbReference>
<dbReference type="AlphaFoldDB" id="A0AB38E335"/>
<proteinExistence type="predicted"/>
<dbReference type="Proteomes" id="UP000234166">
    <property type="component" value="Unassembled WGS sequence"/>
</dbReference>
<organism evidence="2 3">
    <name type="scientific">Xanthomonas campestris pv. phaseoli</name>
    <dbReference type="NCBI Taxonomy" id="317013"/>
    <lineage>
        <taxon>Bacteria</taxon>
        <taxon>Pseudomonadati</taxon>
        <taxon>Pseudomonadota</taxon>
        <taxon>Gammaproteobacteria</taxon>
        <taxon>Lysobacterales</taxon>
        <taxon>Lysobacteraceae</taxon>
        <taxon>Xanthomonas</taxon>
    </lineage>
</organism>
<comment type="caution">
    <text evidence="2">The sequence shown here is derived from an EMBL/GenBank/DDBJ whole genome shotgun (WGS) entry which is preliminary data.</text>
</comment>
<evidence type="ECO:0000313" key="1">
    <source>
        <dbReference type="EMBL" id="SON82809.1"/>
    </source>
</evidence>
<protein>
    <submittedName>
        <fullName evidence="2">Uncharacterized protein</fullName>
    </submittedName>
</protein>
<keyword evidence="4" id="KW-1185">Reference proteome</keyword>
<dbReference type="EMBL" id="OCYT01000104">
    <property type="protein sequence ID" value="SON82809.1"/>
    <property type="molecule type" value="Genomic_DNA"/>
</dbReference>
<evidence type="ECO:0000313" key="3">
    <source>
        <dbReference type="Proteomes" id="UP000234166"/>
    </source>
</evidence>
<gene>
    <name evidence="1" type="ORF">XAP6984_480019</name>
    <name evidence="2" type="ORF">XAP7430_450022</name>
</gene>
<name>A0AB38E335_XANCH</name>
<reference evidence="3 4" key="1">
    <citation type="submission" date="2017-10" db="EMBL/GenBank/DDBJ databases">
        <authorList>
            <person name="Regsiter A."/>
            <person name="William W."/>
        </authorList>
    </citation>
    <scope>NUCLEOTIDE SEQUENCE [LARGE SCALE GENOMIC DNA]</scope>
    <source>
        <strain evidence="1 4">CFBP6984</strain>
        <strain evidence="2 3">CFBP7430</strain>
    </source>
</reference>
<accession>A0AB38E335</accession>
<dbReference type="EMBL" id="OCYS01000100">
    <property type="protein sequence ID" value="SON90163.1"/>
    <property type="molecule type" value="Genomic_DNA"/>
</dbReference>
<sequence length="87" mass="9236">MAILRTGDAFCGCTPRGAQRFDPRLVRPHASSAFADRQIAAVIACADTQHLEQLTKRLRTRQAGAAGARNRHVALVHSGSCAPSAPT</sequence>
<evidence type="ECO:0000313" key="4">
    <source>
        <dbReference type="Proteomes" id="UP000234181"/>
    </source>
</evidence>
<evidence type="ECO:0000313" key="2">
    <source>
        <dbReference type="EMBL" id="SON90163.1"/>
    </source>
</evidence>